<evidence type="ECO:0000313" key="3">
    <source>
        <dbReference type="Proteomes" id="UP000436989"/>
    </source>
</evidence>
<keyword evidence="2" id="KW-0808">Transferase</keyword>
<proteinExistence type="predicted"/>
<evidence type="ECO:0000313" key="2">
    <source>
        <dbReference type="EMBL" id="MUN63248.1"/>
    </source>
</evidence>
<name>A0A6N8GK13_9MICC</name>
<protein>
    <submittedName>
        <fullName evidence="2">GNAT family N-acetyltransferase</fullName>
    </submittedName>
</protein>
<dbReference type="Pfam" id="PF13508">
    <property type="entry name" value="Acetyltransf_7"/>
    <property type="match status" value="1"/>
</dbReference>
<dbReference type="GO" id="GO:0016747">
    <property type="term" value="F:acyltransferase activity, transferring groups other than amino-acyl groups"/>
    <property type="evidence" value="ECO:0007669"/>
    <property type="project" value="InterPro"/>
</dbReference>
<dbReference type="InterPro" id="IPR000182">
    <property type="entry name" value="GNAT_dom"/>
</dbReference>
<dbReference type="SUPFAM" id="SSF55729">
    <property type="entry name" value="Acyl-CoA N-acyltransferases (Nat)"/>
    <property type="match status" value="1"/>
</dbReference>
<dbReference type="Proteomes" id="UP000436989">
    <property type="component" value="Unassembled WGS sequence"/>
</dbReference>
<feature type="domain" description="N-acetyltransferase" evidence="1">
    <location>
        <begin position="8"/>
        <end position="176"/>
    </location>
</feature>
<dbReference type="Gene3D" id="3.40.630.30">
    <property type="match status" value="1"/>
</dbReference>
<keyword evidence="3" id="KW-1185">Reference proteome</keyword>
<gene>
    <name evidence="2" type="ORF">GMA12_08865</name>
</gene>
<organism evidence="2 3">
    <name type="scientific">Kocuria sediminis</name>
    <dbReference type="NCBI Taxonomy" id="1038857"/>
    <lineage>
        <taxon>Bacteria</taxon>
        <taxon>Bacillati</taxon>
        <taxon>Actinomycetota</taxon>
        <taxon>Actinomycetes</taxon>
        <taxon>Micrococcales</taxon>
        <taxon>Micrococcaceae</taxon>
        <taxon>Kocuria</taxon>
    </lineage>
</organism>
<dbReference type="EMBL" id="WOGU01000006">
    <property type="protein sequence ID" value="MUN63248.1"/>
    <property type="molecule type" value="Genomic_DNA"/>
</dbReference>
<reference evidence="2 3" key="1">
    <citation type="submission" date="2019-12" db="EMBL/GenBank/DDBJ databases">
        <authorList>
            <person name="Shi Y."/>
        </authorList>
    </citation>
    <scope>NUCLEOTIDE SEQUENCE [LARGE SCALE GENOMIC DNA]</scope>
    <source>
        <strain evidence="2 3">JCM 17929</strain>
    </source>
</reference>
<evidence type="ECO:0000259" key="1">
    <source>
        <dbReference type="PROSITE" id="PS51186"/>
    </source>
</evidence>
<comment type="caution">
    <text evidence="2">The sequence shown here is derived from an EMBL/GenBank/DDBJ whole genome shotgun (WGS) entry which is preliminary data.</text>
</comment>
<sequence>MTRATTAARVRPAGVADAPAWSALHLRCLDETYRPLFGDAFADRQRDAADRTAGYDRDLLADPRVRTLWALDDDGTALGLVSAGPAPAAWETRAGVPAPVVPRQLFQLYTLAATHGTGLGAALLEAAVGPADAYLWIMDGNDRAEHFYAKHGFRALDESFPAGGPWTGQRMHRMVRTGPA</sequence>
<dbReference type="AlphaFoldDB" id="A0A6N8GK13"/>
<accession>A0A6N8GK13</accession>
<dbReference type="InterPro" id="IPR016181">
    <property type="entry name" value="Acyl_CoA_acyltransferase"/>
</dbReference>
<dbReference type="PROSITE" id="PS51186">
    <property type="entry name" value="GNAT"/>
    <property type="match status" value="1"/>
</dbReference>